<name>A0A397TUX4_9GLOM</name>
<gene>
    <name evidence="1" type="ORF">C2G38_931512</name>
</gene>
<dbReference type="EMBL" id="QKWP01002873">
    <property type="protein sequence ID" value="RIB01945.1"/>
    <property type="molecule type" value="Genomic_DNA"/>
</dbReference>
<accession>A0A397TUX4</accession>
<dbReference type="AlphaFoldDB" id="A0A397TUX4"/>
<comment type="caution">
    <text evidence="1">The sequence shown here is derived from an EMBL/GenBank/DDBJ whole genome shotgun (WGS) entry which is preliminary data.</text>
</comment>
<proteinExistence type="predicted"/>
<reference evidence="1 2" key="1">
    <citation type="submission" date="2018-06" db="EMBL/GenBank/DDBJ databases">
        <title>Comparative genomics reveals the genomic features of Rhizophagus irregularis, R. cerebriforme, R. diaphanum and Gigaspora rosea, and their symbiotic lifestyle signature.</title>
        <authorList>
            <person name="Morin E."/>
            <person name="San Clemente H."/>
            <person name="Chen E.C.H."/>
            <person name="De La Providencia I."/>
            <person name="Hainaut M."/>
            <person name="Kuo A."/>
            <person name="Kohler A."/>
            <person name="Murat C."/>
            <person name="Tang N."/>
            <person name="Roy S."/>
            <person name="Loubradou J."/>
            <person name="Henrissat B."/>
            <person name="Grigoriev I.V."/>
            <person name="Corradi N."/>
            <person name="Roux C."/>
            <person name="Martin F.M."/>
        </authorList>
    </citation>
    <scope>NUCLEOTIDE SEQUENCE [LARGE SCALE GENOMIC DNA]</scope>
    <source>
        <strain evidence="1 2">DAOM 194757</strain>
    </source>
</reference>
<evidence type="ECO:0000313" key="1">
    <source>
        <dbReference type="EMBL" id="RIB01945.1"/>
    </source>
</evidence>
<protein>
    <submittedName>
        <fullName evidence="1">Uncharacterized protein</fullName>
    </submittedName>
</protein>
<keyword evidence="2" id="KW-1185">Reference proteome</keyword>
<organism evidence="1 2">
    <name type="scientific">Gigaspora rosea</name>
    <dbReference type="NCBI Taxonomy" id="44941"/>
    <lineage>
        <taxon>Eukaryota</taxon>
        <taxon>Fungi</taxon>
        <taxon>Fungi incertae sedis</taxon>
        <taxon>Mucoromycota</taxon>
        <taxon>Glomeromycotina</taxon>
        <taxon>Glomeromycetes</taxon>
        <taxon>Diversisporales</taxon>
        <taxon>Gigasporaceae</taxon>
        <taxon>Gigaspora</taxon>
    </lineage>
</organism>
<evidence type="ECO:0000313" key="2">
    <source>
        <dbReference type="Proteomes" id="UP000266673"/>
    </source>
</evidence>
<sequence>MSIISSFLIPFKCFFQIFNSTSSIFITNTYSTLCCSITFFTGYFEKFKCFIWITSCTKSNIMTPSNIIMCRYTSSISCSLKILKCFYWTFCSSHSFKITPSYINFTTWISHFGSFRIKVKCYFWIRWCSSKSMFTKKSHYEIIIRRFCWIFFKNCINLKTPKINHDHVLRYYLIDHLLNCLVDDLILNYLFDDTSGPISFSLSIGVSIDVVVDTWLLLVSE</sequence>
<dbReference type="Proteomes" id="UP000266673">
    <property type="component" value="Unassembled WGS sequence"/>
</dbReference>